<sequence>MRVRATSLANENGLRYNPDYMDAAKTVAARWKIALESRAGLTMAVDDVMKLLRSVMVEALYDGGFIRRRAIEDIPRALTEYLYQVARTGVGDE</sequence>
<gene>
    <name evidence="1" type="ORF">LTR37_003973</name>
</gene>
<proteinExistence type="predicted"/>
<name>A0ACC3NNV7_9PEZI</name>
<organism evidence="1 2">
    <name type="scientific">Vermiconidia calcicola</name>
    <dbReference type="NCBI Taxonomy" id="1690605"/>
    <lineage>
        <taxon>Eukaryota</taxon>
        <taxon>Fungi</taxon>
        <taxon>Dikarya</taxon>
        <taxon>Ascomycota</taxon>
        <taxon>Pezizomycotina</taxon>
        <taxon>Dothideomycetes</taxon>
        <taxon>Dothideomycetidae</taxon>
        <taxon>Mycosphaerellales</taxon>
        <taxon>Extremaceae</taxon>
        <taxon>Vermiconidia</taxon>
    </lineage>
</organism>
<dbReference type="Proteomes" id="UP001281147">
    <property type="component" value="Unassembled WGS sequence"/>
</dbReference>
<comment type="caution">
    <text evidence="1">The sequence shown here is derived from an EMBL/GenBank/DDBJ whole genome shotgun (WGS) entry which is preliminary data.</text>
</comment>
<evidence type="ECO:0000313" key="2">
    <source>
        <dbReference type="Proteomes" id="UP001281147"/>
    </source>
</evidence>
<keyword evidence="2" id="KW-1185">Reference proteome</keyword>
<evidence type="ECO:0000313" key="1">
    <source>
        <dbReference type="EMBL" id="KAK3720149.1"/>
    </source>
</evidence>
<reference evidence="1" key="1">
    <citation type="submission" date="2023-07" db="EMBL/GenBank/DDBJ databases">
        <title>Black Yeasts Isolated from many extreme environments.</title>
        <authorList>
            <person name="Coleine C."/>
            <person name="Stajich J.E."/>
            <person name="Selbmann L."/>
        </authorList>
    </citation>
    <scope>NUCLEOTIDE SEQUENCE</scope>
    <source>
        <strain evidence="1">CCFEE 5714</strain>
    </source>
</reference>
<accession>A0ACC3NNV7</accession>
<protein>
    <submittedName>
        <fullName evidence="1">Uncharacterized protein</fullName>
    </submittedName>
</protein>
<dbReference type="EMBL" id="JAUTXU010000023">
    <property type="protein sequence ID" value="KAK3720149.1"/>
    <property type="molecule type" value="Genomic_DNA"/>
</dbReference>